<name>A0A286DD84_9GAMM</name>
<dbReference type="RefSeq" id="WP_097123205.1">
    <property type="nucleotide sequence ID" value="NZ_PDWU01000010.1"/>
</dbReference>
<dbReference type="OrthoDB" id="5985218at2"/>
<gene>
    <name evidence="1" type="ORF">SAMN06296416_11075</name>
</gene>
<evidence type="ECO:0008006" key="3">
    <source>
        <dbReference type="Google" id="ProtNLM"/>
    </source>
</evidence>
<sequence length="105" mass="11863">MANNAHRYRITVTPVESDGQPCSGRCTIEFEHSCHDDWMRILEATQRQRGFSGDERAALVVGTKLLSGLMLQHRKDSDDLFAPLRPHMPGFIQGLKQRNRDNGTA</sequence>
<keyword evidence="2" id="KW-1185">Reference proteome</keyword>
<evidence type="ECO:0000313" key="1">
    <source>
        <dbReference type="EMBL" id="SOD56607.1"/>
    </source>
</evidence>
<dbReference type="Pfam" id="PF12977">
    <property type="entry name" value="DUF3861"/>
    <property type="match status" value="1"/>
</dbReference>
<organism evidence="1 2">
    <name type="scientific">Pseudoxanthomonas wuyuanensis</name>
    <dbReference type="NCBI Taxonomy" id="1073196"/>
    <lineage>
        <taxon>Bacteria</taxon>
        <taxon>Pseudomonadati</taxon>
        <taxon>Pseudomonadota</taxon>
        <taxon>Gammaproteobacteria</taxon>
        <taxon>Lysobacterales</taxon>
        <taxon>Lysobacteraceae</taxon>
        <taxon>Pseudoxanthomonas</taxon>
    </lineage>
</organism>
<evidence type="ECO:0000313" key="2">
    <source>
        <dbReference type="Proteomes" id="UP000219374"/>
    </source>
</evidence>
<dbReference type="EMBL" id="OCND01000010">
    <property type="protein sequence ID" value="SOD56607.1"/>
    <property type="molecule type" value="Genomic_DNA"/>
</dbReference>
<dbReference type="InterPro" id="IPR038194">
    <property type="entry name" value="DUF3861_sf"/>
</dbReference>
<proteinExistence type="predicted"/>
<dbReference type="InterPro" id="IPR024476">
    <property type="entry name" value="DUF3861"/>
</dbReference>
<accession>A0A286DD84</accession>
<dbReference type="AlphaFoldDB" id="A0A286DD84"/>
<reference evidence="1 2" key="1">
    <citation type="submission" date="2017-09" db="EMBL/GenBank/DDBJ databases">
        <authorList>
            <person name="Ehlers B."/>
            <person name="Leendertz F.H."/>
        </authorList>
    </citation>
    <scope>NUCLEOTIDE SEQUENCE [LARGE SCALE GENOMIC DNA]</scope>
    <source>
        <strain evidence="1 2">CGMCC 1.10978</strain>
    </source>
</reference>
<protein>
    <recommendedName>
        <fullName evidence="3">DUF3861 domain-containing protein</fullName>
    </recommendedName>
</protein>
<dbReference type="Gene3D" id="3.10.20.850">
    <property type="entry name" value="Protein of unknown function DUF3861"/>
    <property type="match status" value="1"/>
</dbReference>
<dbReference type="Proteomes" id="UP000219374">
    <property type="component" value="Unassembled WGS sequence"/>
</dbReference>